<dbReference type="GO" id="GO:0003700">
    <property type="term" value="F:DNA-binding transcription factor activity"/>
    <property type="evidence" value="ECO:0007669"/>
    <property type="project" value="InterPro"/>
</dbReference>
<evidence type="ECO:0000313" key="6">
    <source>
        <dbReference type="Proteomes" id="UP000056968"/>
    </source>
</evidence>
<dbReference type="Proteomes" id="UP000056968">
    <property type="component" value="Chromosome"/>
</dbReference>
<keyword evidence="6" id="KW-1185">Reference proteome</keyword>
<organism evidence="5 6">
    <name type="scientific">Sphingobium baderi</name>
    <dbReference type="NCBI Taxonomy" id="1332080"/>
    <lineage>
        <taxon>Bacteria</taxon>
        <taxon>Pseudomonadati</taxon>
        <taxon>Pseudomonadota</taxon>
        <taxon>Alphaproteobacteria</taxon>
        <taxon>Sphingomonadales</taxon>
        <taxon>Sphingomonadaceae</taxon>
        <taxon>Sphingobium</taxon>
    </lineage>
</organism>
<evidence type="ECO:0000259" key="4">
    <source>
        <dbReference type="PROSITE" id="PS01124"/>
    </source>
</evidence>
<dbReference type="PANTHER" id="PTHR46796">
    <property type="entry name" value="HTH-TYPE TRANSCRIPTIONAL ACTIVATOR RHAS-RELATED"/>
    <property type="match status" value="1"/>
</dbReference>
<dbReference type="SUPFAM" id="SSF46689">
    <property type="entry name" value="Homeodomain-like"/>
    <property type="match status" value="2"/>
</dbReference>
<evidence type="ECO:0000256" key="1">
    <source>
        <dbReference type="ARBA" id="ARBA00023015"/>
    </source>
</evidence>
<dbReference type="SMART" id="SM00342">
    <property type="entry name" value="HTH_ARAC"/>
    <property type="match status" value="1"/>
</dbReference>
<evidence type="ECO:0000256" key="3">
    <source>
        <dbReference type="ARBA" id="ARBA00023163"/>
    </source>
</evidence>
<dbReference type="InterPro" id="IPR050204">
    <property type="entry name" value="AraC_XylS_family_regulators"/>
</dbReference>
<dbReference type="InterPro" id="IPR020449">
    <property type="entry name" value="Tscrpt_reg_AraC-type_HTH"/>
</dbReference>
<dbReference type="Pfam" id="PF12852">
    <property type="entry name" value="Cupin_6"/>
    <property type="match status" value="1"/>
</dbReference>
<keyword evidence="2" id="KW-0238">DNA-binding</keyword>
<protein>
    <recommendedName>
        <fullName evidence="4">HTH araC/xylS-type domain-containing protein</fullName>
    </recommendedName>
</protein>
<sequence length="310" mass="34762">MEEVDPLTSFRSESEPLVDGRLVSDPMADLLENIRLNHSSYDVVQLDDGEELTCAANPDFTGLFVIEGDIELRSGNGEVEMLRQADFVLVTPRQLMHVTAIGGGCLLGRVHYGMDMDRASLLLKMLPPHLTVRRGQAQDDEWEWQLRLSRLIVDRRHCYRASNAAIDRRLVEVVLIGVIQQYLTSMKTTPALTDPELVRIGPSLHAIHQFPAKAWTVTSLARVAGMSRTLFAVRFAEYTGQTPARYLLERRMELARDLLARSPLALAAVAHRCGYSTDVAFARAFRRRNGVSPGRYRTETRMKGDARGTA</sequence>
<dbReference type="InterPro" id="IPR032783">
    <property type="entry name" value="AraC_lig"/>
</dbReference>
<dbReference type="GO" id="GO:0043565">
    <property type="term" value="F:sequence-specific DNA binding"/>
    <property type="evidence" value="ECO:0007669"/>
    <property type="project" value="InterPro"/>
</dbReference>
<dbReference type="PROSITE" id="PS00041">
    <property type="entry name" value="HTH_ARAC_FAMILY_1"/>
    <property type="match status" value="1"/>
</dbReference>
<proteinExistence type="predicted"/>
<gene>
    <name evidence="5" type="ORF">ATN00_16605</name>
</gene>
<keyword evidence="3" id="KW-0804">Transcription</keyword>
<name>A0A0S3F1Z9_9SPHN</name>
<feature type="domain" description="HTH araC/xylS-type" evidence="4">
    <location>
        <begin position="201"/>
        <end position="299"/>
    </location>
</feature>
<reference evidence="5 6" key="1">
    <citation type="submission" date="2015-11" db="EMBL/GenBank/DDBJ databases">
        <title>A Two-component Flavoprotein Monooxygenase System MeaXY Responsible for para-Hydroxylation of 2-Methyl-6-ethylaniline and 2,6-Diethylaniline in Sphingobium baderi DE-13.</title>
        <authorList>
            <person name="Cheng M."/>
            <person name="Meng Q."/>
            <person name="Yang Y."/>
            <person name="Chu C."/>
            <person name="Yan X."/>
            <person name="He J."/>
            <person name="Li S."/>
        </authorList>
    </citation>
    <scope>NUCLEOTIDE SEQUENCE [LARGE SCALE GENOMIC DNA]</scope>
    <source>
        <strain evidence="5 6">DE-13</strain>
    </source>
</reference>
<dbReference type="Pfam" id="PF12833">
    <property type="entry name" value="HTH_18"/>
    <property type="match status" value="1"/>
</dbReference>
<dbReference type="EMBL" id="CP013264">
    <property type="protein sequence ID" value="ALR21676.1"/>
    <property type="molecule type" value="Genomic_DNA"/>
</dbReference>
<dbReference type="PRINTS" id="PR00032">
    <property type="entry name" value="HTHARAC"/>
</dbReference>
<accession>A0A0S3F1Z9</accession>
<dbReference type="InterPro" id="IPR018062">
    <property type="entry name" value="HTH_AraC-typ_CS"/>
</dbReference>
<dbReference type="OrthoDB" id="110167at2"/>
<keyword evidence="1" id="KW-0805">Transcription regulation</keyword>
<dbReference type="AlphaFoldDB" id="A0A0S3F1Z9"/>
<dbReference type="PANTHER" id="PTHR46796:SF7">
    <property type="entry name" value="ARAC FAMILY TRANSCRIPTIONAL REGULATOR"/>
    <property type="match status" value="1"/>
</dbReference>
<dbReference type="KEGG" id="sbd:ATN00_16605"/>
<dbReference type="InterPro" id="IPR009057">
    <property type="entry name" value="Homeodomain-like_sf"/>
</dbReference>
<dbReference type="RefSeq" id="WP_062066585.1">
    <property type="nucleotide sequence ID" value="NZ_CP013264.1"/>
</dbReference>
<dbReference type="PROSITE" id="PS01124">
    <property type="entry name" value="HTH_ARAC_FAMILY_2"/>
    <property type="match status" value="1"/>
</dbReference>
<dbReference type="STRING" id="1332080.ATN00_16605"/>
<dbReference type="InterPro" id="IPR018060">
    <property type="entry name" value="HTH_AraC"/>
</dbReference>
<evidence type="ECO:0000256" key="2">
    <source>
        <dbReference type="ARBA" id="ARBA00023125"/>
    </source>
</evidence>
<evidence type="ECO:0000313" key="5">
    <source>
        <dbReference type="EMBL" id="ALR21676.1"/>
    </source>
</evidence>
<dbReference type="Gene3D" id="1.10.10.60">
    <property type="entry name" value="Homeodomain-like"/>
    <property type="match status" value="1"/>
</dbReference>